<dbReference type="Pfam" id="PF04773">
    <property type="entry name" value="FecR"/>
    <property type="match status" value="1"/>
</dbReference>
<evidence type="ECO:0000259" key="3">
    <source>
        <dbReference type="Pfam" id="PF16344"/>
    </source>
</evidence>
<dbReference type="PANTHER" id="PTHR30273">
    <property type="entry name" value="PERIPLASMIC SIGNAL SENSOR AND SIGMA FACTOR ACTIVATOR FECR-RELATED"/>
    <property type="match status" value="1"/>
</dbReference>
<evidence type="ECO:0000313" key="4">
    <source>
        <dbReference type="EMBL" id="SIR11185.1"/>
    </source>
</evidence>
<keyword evidence="1" id="KW-0472">Membrane</keyword>
<dbReference type="Gene3D" id="3.55.50.30">
    <property type="match status" value="1"/>
</dbReference>
<protein>
    <submittedName>
        <fullName evidence="4">FecR family protein</fullName>
    </submittedName>
</protein>
<dbReference type="AlphaFoldDB" id="A0A1N6Y969"/>
<dbReference type="InterPro" id="IPR006860">
    <property type="entry name" value="FecR"/>
</dbReference>
<keyword evidence="1" id="KW-0812">Transmembrane</keyword>
<dbReference type="Proteomes" id="UP000186953">
    <property type="component" value="Unassembled WGS sequence"/>
</dbReference>
<dbReference type="InterPro" id="IPR032508">
    <property type="entry name" value="FecR_C"/>
</dbReference>
<feature type="domain" description="FecR protein" evidence="2">
    <location>
        <begin position="176"/>
        <end position="266"/>
    </location>
</feature>
<feature type="domain" description="Protein FecR C-terminal" evidence="3">
    <location>
        <begin position="314"/>
        <end position="382"/>
    </location>
</feature>
<evidence type="ECO:0000259" key="2">
    <source>
        <dbReference type="Pfam" id="PF04773"/>
    </source>
</evidence>
<reference evidence="5" key="1">
    <citation type="submission" date="2017-01" db="EMBL/GenBank/DDBJ databases">
        <authorList>
            <person name="Varghese N."/>
            <person name="Submissions S."/>
        </authorList>
    </citation>
    <scope>NUCLEOTIDE SEQUENCE [LARGE SCALE GENOMIC DNA]</scope>
    <source>
        <strain evidence="5">DSM 15366</strain>
    </source>
</reference>
<evidence type="ECO:0000313" key="5">
    <source>
        <dbReference type="Proteomes" id="UP000186953"/>
    </source>
</evidence>
<dbReference type="RefSeq" id="WP_076549686.1">
    <property type="nucleotide sequence ID" value="NZ_FTMA01000006.1"/>
</dbReference>
<dbReference type="Pfam" id="PF16344">
    <property type="entry name" value="FecR_C"/>
    <property type="match status" value="1"/>
</dbReference>
<evidence type="ECO:0000256" key="1">
    <source>
        <dbReference type="SAM" id="Phobius"/>
    </source>
</evidence>
<feature type="transmembrane region" description="Helical" evidence="1">
    <location>
        <begin position="78"/>
        <end position="98"/>
    </location>
</feature>
<dbReference type="GO" id="GO:0016989">
    <property type="term" value="F:sigma factor antagonist activity"/>
    <property type="evidence" value="ECO:0007669"/>
    <property type="project" value="TreeGrafter"/>
</dbReference>
<dbReference type="OrthoDB" id="704021at2"/>
<dbReference type="STRING" id="228959.SAMN05421797_106144"/>
<dbReference type="PANTHER" id="PTHR30273:SF2">
    <property type="entry name" value="PROTEIN FECR"/>
    <property type="match status" value="1"/>
</dbReference>
<gene>
    <name evidence="4" type="ORF">SAMN05421797_106144</name>
</gene>
<dbReference type="EMBL" id="FTMA01000006">
    <property type="protein sequence ID" value="SIR11185.1"/>
    <property type="molecule type" value="Genomic_DNA"/>
</dbReference>
<dbReference type="InterPro" id="IPR012373">
    <property type="entry name" value="Ferrdict_sens_TM"/>
</dbReference>
<accession>A0A1N6Y969</accession>
<sequence>MKKVIDKYLSDSINELEIEQLKVWLQKEKNRLKFEDIVKSHYQINLGLQEVDLDKEYLTLLKALENRTYAKKRVYNTWYKRAAIFVGLIGLSSLMFFISSRFNGVDIDENTITIRQDNGDIQVIDEHSTIDILDDKGNVIGQQKGAQLNYTGVVSESAYAATDKKLKYNELIVPYGKKMKLVLSDSTVVHMNSGTTFKYPVKFLKDGVRKVYLTGEAFFEVSESKSNSFIVSTSEIDIRVLGTKFDVSSYTDDKAVSAVLVEGSVELYKSGSQKKEVENYVLEPGQMASWNKSIANMNITEVDIHEYTSWVNGKIIFQVRPFKEIIKVLERHYDVAITNNYKALDNQQFFAKFDTETIEQVMTYFQSSIPFSYTRKGDEIIINQP</sequence>
<name>A0A1N6Y969_9FLAO</name>
<proteinExistence type="predicted"/>
<organism evidence="4 5">
    <name type="scientific">Maribacter ulvicola</name>
    <dbReference type="NCBI Taxonomy" id="228959"/>
    <lineage>
        <taxon>Bacteria</taxon>
        <taxon>Pseudomonadati</taxon>
        <taxon>Bacteroidota</taxon>
        <taxon>Flavobacteriia</taxon>
        <taxon>Flavobacteriales</taxon>
        <taxon>Flavobacteriaceae</taxon>
        <taxon>Maribacter</taxon>
    </lineage>
</organism>
<dbReference type="Gene3D" id="2.60.120.1440">
    <property type="match status" value="1"/>
</dbReference>
<keyword evidence="1" id="KW-1133">Transmembrane helix</keyword>
<keyword evidence="5" id="KW-1185">Reference proteome</keyword>